<feature type="compositionally biased region" description="Basic and acidic residues" evidence="1">
    <location>
        <begin position="119"/>
        <end position="135"/>
    </location>
</feature>
<sequence>MYNLEEQVFDVRPLSTGVFRARLEKKMGKRRLDIGIEYATGLAENIERGKESGERAANNGRQPKHPINLTGPGPQAPRGFKLSHPKTSSTRAQPLHYVTLAGKREPCRVPLLRSVGRGWAKEERERERERERGLA</sequence>
<feature type="region of interest" description="Disordered" evidence="1">
    <location>
        <begin position="111"/>
        <end position="135"/>
    </location>
</feature>
<reference evidence="2" key="1">
    <citation type="submission" date="2021-10" db="EMBL/GenBank/DDBJ databases">
        <title>Melipona bicolor Genome sequencing and assembly.</title>
        <authorList>
            <person name="Araujo N.S."/>
            <person name="Arias M.C."/>
        </authorList>
    </citation>
    <scope>NUCLEOTIDE SEQUENCE</scope>
    <source>
        <strain evidence="2">USP_2M_L1-L4_2017</strain>
        <tissue evidence="2">Whole body</tissue>
    </source>
</reference>
<name>A0AA40G880_9HYME</name>
<evidence type="ECO:0000256" key="1">
    <source>
        <dbReference type="SAM" id="MobiDB-lite"/>
    </source>
</evidence>
<gene>
    <name evidence="2" type="ORF">K0M31_014265</name>
</gene>
<evidence type="ECO:0000313" key="3">
    <source>
        <dbReference type="Proteomes" id="UP001177670"/>
    </source>
</evidence>
<keyword evidence="3" id="KW-1185">Reference proteome</keyword>
<organism evidence="2 3">
    <name type="scientific">Melipona bicolor</name>
    <dbReference type="NCBI Taxonomy" id="60889"/>
    <lineage>
        <taxon>Eukaryota</taxon>
        <taxon>Metazoa</taxon>
        <taxon>Ecdysozoa</taxon>
        <taxon>Arthropoda</taxon>
        <taxon>Hexapoda</taxon>
        <taxon>Insecta</taxon>
        <taxon>Pterygota</taxon>
        <taxon>Neoptera</taxon>
        <taxon>Endopterygota</taxon>
        <taxon>Hymenoptera</taxon>
        <taxon>Apocrita</taxon>
        <taxon>Aculeata</taxon>
        <taxon>Apoidea</taxon>
        <taxon>Anthophila</taxon>
        <taxon>Apidae</taxon>
        <taxon>Melipona</taxon>
    </lineage>
</organism>
<evidence type="ECO:0000313" key="2">
    <source>
        <dbReference type="EMBL" id="KAK1132897.1"/>
    </source>
</evidence>
<protein>
    <submittedName>
        <fullName evidence="2">Uncharacterized protein</fullName>
    </submittedName>
</protein>
<feature type="region of interest" description="Disordered" evidence="1">
    <location>
        <begin position="45"/>
        <end position="93"/>
    </location>
</feature>
<accession>A0AA40G880</accession>
<dbReference type="Proteomes" id="UP001177670">
    <property type="component" value="Unassembled WGS sequence"/>
</dbReference>
<feature type="compositionally biased region" description="Basic and acidic residues" evidence="1">
    <location>
        <begin position="45"/>
        <end position="54"/>
    </location>
</feature>
<dbReference type="EMBL" id="JAHYIQ010000004">
    <property type="protein sequence ID" value="KAK1132897.1"/>
    <property type="molecule type" value="Genomic_DNA"/>
</dbReference>
<comment type="caution">
    <text evidence="2">The sequence shown here is derived from an EMBL/GenBank/DDBJ whole genome shotgun (WGS) entry which is preliminary data.</text>
</comment>
<proteinExistence type="predicted"/>
<dbReference type="AlphaFoldDB" id="A0AA40G880"/>